<proteinExistence type="predicted"/>
<gene>
    <name evidence="1" type="ORF">KIL84_015940</name>
</gene>
<sequence length="137" mass="15837">MRNNLIMAASTHPGKNAFSLYDIDSTTERRLQSIEDRVLKMPSKNMEEYNKGFCAIFSDKENGMRRLRELLRCNHPKLLNFIEREVTSNAMLKHNVEIQTFFCSHKQLHNWLVERGGLTPDLSTTLSGTLHICCQLP</sequence>
<dbReference type="AlphaFoldDB" id="A0A9D4AQ52"/>
<comment type="caution">
    <text evidence="1">The sequence shown here is derived from an EMBL/GenBank/DDBJ whole genome shotgun (WGS) entry which is preliminary data.</text>
</comment>
<accession>A0A9D4AQ52</accession>
<dbReference type="EMBL" id="JAHDVG010000487">
    <property type="protein sequence ID" value="KAH1166768.1"/>
    <property type="molecule type" value="Genomic_DNA"/>
</dbReference>
<evidence type="ECO:0000313" key="1">
    <source>
        <dbReference type="EMBL" id="KAH1166768.1"/>
    </source>
</evidence>
<evidence type="ECO:0000313" key="2">
    <source>
        <dbReference type="Proteomes" id="UP000827986"/>
    </source>
</evidence>
<dbReference type="Proteomes" id="UP000827986">
    <property type="component" value="Unassembled WGS sequence"/>
</dbReference>
<reference evidence="1" key="1">
    <citation type="submission" date="2021-09" db="EMBL/GenBank/DDBJ databases">
        <title>The genome of Mauremys mutica provides insights into the evolution of semi-aquatic lifestyle.</title>
        <authorList>
            <person name="Gong S."/>
            <person name="Gao Y."/>
        </authorList>
    </citation>
    <scope>NUCLEOTIDE SEQUENCE</scope>
    <source>
        <strain evidence="1">MM-2020</strain>
        <tissue evidence="1">Muscle</tissue>
    </source>
</reference>
<organism evidence="1 2">
    <name type="scientific">Mauremys mutica</name>
    <name type="common">yellowpond turtle</name>
    <dbReference type="NCBI Taxonomy" id="74926"/>
    <lineage>
        <taxon>Eukaryota</taxon>
        <taxon>Metazoa</taxon>
        <taxon>Chordata</taxon>
        <taxon>Craniata</taxon>
        <taxon>Vertebrata</taxon>
        <taxon>Euteleostomi</taxon>
        <taxon>Archelosauria</taxon>
        <taxon>Testudinata</taxon>
        <taxon>Testudines</taxon>
        <taxon>Cryptodira</taxon>
        <taxon>Durocryptodira</taxon>
        <taxon>Testudinoidea</taxon>
        <taxon>Geoemydidae</taxon>
        <taxon>Geoemydinae</taxon>
        <taxon>Mauremys</taxon>
    </lineage>
</organism>
<name>A0A9D4AQ52_9SAUR</name>
<protein>
    <submittedName>
        <fullName evidence="1">Uncharacterized protein</fullName>
    </submittedName>
</protein>
<keyword evidence="2" id="KW-1185">Reference proteome</keyword>